<sequence>MSARATRAMKRKADNGGESADSTKRQQLDLADQELDKGSPEQETAESTSIYDGNDAASDTASPPGDTNTVGATSISTSRRGRKFPSDMKTIKCTFPGCDKSFNRPARLVSHLRSHTGDRIHRCTYEGCDKSYLEEKHLTQHIKGSHTHEKNYVCNVEGCGKAFVTNTRLKRHAAVHEGAERFRCRDYEGCSESFRKRETLQRHIRTRHLNQAGFPCLQDGCQEGFDSAGALRRHTEREHGQLRFWCDECAKETDEDGEEKRVGFTTLNMLKTHARTEHRACPFCDKKIGRQFQLEEHMENMHSGKSVEERKDVPCNWPGCESMFTRKSNMMTHYRSAHEGKKFVCGEVNTFNTPDIADWNWQEEGCKAPFVSKLKLEEHIRFVHLGRKRPERTITLNFDGPDEVDEMTAAVDKKKLACSVLGCEARFIRYADLNKHLESHQRQASSIDDGYAQQAQPNVAVEAGYEPRDFILSAAQDGYGNQDHMLVVPDAGYGDQGHILTANSAYVAPTNRYGNQDHILNDLKNEPGIPDLTGDAPHDLALDPELQASTMDMRLQGPDDQQQQQQQDLDPNFYPALANMLGGDTHANADWNVMNELLGHGQY</sequence>
<feature type="compositionally biased region" description="Polar residues" evidence="9">
    <location>
        <begin position="41"/>
        <end position="78"/>
    </location>
</feature>
<evidence type="ECO:0000256" key="5">
    <source>
        <dbReference type="ARBA" id="ARBA00023015"/>
    </source>
</evidence>
<dbReference type="EMBL" id="JAFFHA010000009">
    <property type="protein sequence ID" value="KAK4650694.1"/>
    <property type="molecule type" value="Genomic_DNA"/>
</dbReference>
<evidence type="ECO:0000313" key="11">
    <source>
        <dbReference type="EMBL" id="KAK4650694.1"/>
    </source>
</evidence>
<keyword evidence="6" id="KW-0804">Transcription</keyword>
<feature type="domain" description="C2H2-type" evidence="10">
    <location>
        <begin position="121"/>
        <end position="151"/>
    </location>
</feature>
<evidence type="ECO:0000313" key="12">
    <source>
        <dbReference type="Proteomes" id="UP001323405"/>
    </source>
</evidence>
<evidence type="ECO:0000256" key="6">
    <source>
        <dbReference type="ARBA" id="ARBA00023163"/>
    </source>
</evidence>
<dbReference type="InterPro" id="IPR036236">
    <property type="entry name" value="Znf_C2H2_sf"/>
</dbReference>
<dbReference type="PROSITE" id="PS50157">
    <property type="entry name" value="ZINC_FINGER_C2H2_2"/>
    <property type="match status" value="7"/>
</dbReference>
<dbReference type="SMART" id="SM00355">
    <property type="entry name" value="ZnF_C2H2"/>
    <property type="match status" value="10"/>
</dbReference>
<gene>
    <name evidence="11" type="ORF">QC762_709750</name>
</gene>
<dbReference type="PROSITE" id="PS00028">
    <property type="entry name" value="ZINC_FINGER_C2H2_1"/>
    <property type="match status" value="7"/>
</dbReference>
<keyword evidence="2" id="KW-0479">Metal-binding</keyword>
<dbReference type="Pfam" id="PF00096">
    <property type="entry name" value="zf-C2H2"/>
    <property type="match status" value="3"/>
</dbReference>
<evidence type="ECO:0000259" key="10">
    <source>
        <dbReference type="PROSITE" id="PS50157"/>
    </source>
</evidence>
<dbReference type="Proteomes" id="UP001323405">
    <property type="component" value="Unassembled WGS sequence"/>
</dbReference>
<reference evidence="11 12" key="1">
    <citation type="journal article" date="2023" name="bioRxiv">
        <title>High-quality genome assemblies of four members of thePodospora anserinaspecies complex.</title>
        <authorList>
            <person name="Ament-Velasquez S.L."/>
            <person name="Vogan A.A."/>
            <person name="Wallerman O."/>
            <person name="Hartmann F."/>
            <person name="Gautier V."/>
            <person name="Silar P."/>
            <person name="Giraud T."/>
            <person name="Johannesson H."/>
        </authorList>
    </citation>
    <scope>NUCLEOTIDE SEQUENCE [LARGE SCALE GENOMIC DNA]</scope>
    <source>
        <strain evidence="11 12">CBS 415.72m</strain>
    </source>
</reference>
<comment type="caution">
    <text evidence="11">The sequence shown here is derived from an EMBL/GenBank/DDBJ whole genome shotgun (WGS) entry which is preliminary data.</text>
</comment>
<evidence type="ECO:0000256" key="3">
    <source>
        <dbReference type="ARBA" id="ARBA00022771"/>
    </source>
</evidence>
<feature type="domain" description="C2H2-type" evidence="10">
    <location>
        <begin position="152"/>
        <end position="181"/>
    </location>
</feature>
<dbReference type="PANTHER" id="PTHR46179">
    <property type="entry name" value="ZINC FINGER PROTEIN"/>
    <property type="match status" value="1"/>
</dbReference>
<feature type="domain" description="C2H2-type" evidence="10">
    <location>
        <begin position="279"/>
        <end position="307"/>
    </location>
</feature>
<evidence type="ECO:0000256" key="8">
    <source>
        <dbReference type="PROSITE-ProRule" id="PRU00042"/>
    </source>
</evidence>
<dbReference type="RefSeq" id="XP_062739669.1">
    <property type="nucleotide sequence ID" value="XM_062893824.1"/>
</dbReference>
<keyword evidence="12" id="KW-1185">Reference proteome</keyword>
<evidence type="ECO:0000256" key="4">
    <source>
        <dbReference type="ARBA" id="ARBA00022833"/>
    </source>
</evidence>
<evidence type="ECO:0000256" key="2">
    <source>
        <dbReference type="ARBA" id="ARBA00022723"/>
    </source>
</evidence>
<dbReference type="SUPFAM" id="SSF57667">
    <property type="entry name" value="beta-beta-alpha zinc fingers"/>
    <property type="match status" value="4"/>
</dbReference>
<proteinExistence type="predicted"/>
<feature type="domain" description="C2H2-type" evidence="10">
    <location>
        <begin position="91"/>
        <end position="120"/>
    </location>
</feature>
<evidence type="ECO:0000256" key="9">
    <source>
        <dbReference type="SAM" id="MobiDB-lite"/>
    </source>
</evidence>
<keyword evidence="4" id="KW-0862">Zinc</keyword>
<dbReference type="PANTHER" id="PTHR46179:SF13">
    <property type="entry name" value="C2H2-TYPE DOMAIN-CONTAINING PROTEIN"/>
    <property type="match status" value="1"/>
</dbReference>
<dbReference type="Gene3D" id="3.30.160.60">
    <property type="entry name" value="Classic Zinc Finger"/>
    <property type="match status" value="6"/>
</dbReference>
<organism evidence="11 12">
    <name type="scientific">Podospora pseudocomata</name>
    <dbReference type="NCBI Taxonomy" id="2093779"/>
    <lineage>
        <taxon>Eukaryota</taxon>
        <taxon>Fungi</taxon>
        <taxon>Dikarya</taxon>
        <taxon>Ascomycota</taxon>
        <taxon>Pezizomycotina</taxon>
        <taxon>Sordariomycetes</taxon>
        <taxon>Sordariomycetidae</taxon>
        <taxon>Sordariales</taxon>
        <taxon>Podosporaceae</taxon>
        <taxon>Podospora</taxon>
    </lineage>
</organism>
<keyword evidence="5" id="KW-0805">Transcription regulation</keyword>
<feature type="domain" description="C2H2-type" evidence="10">
    <location>
        <begin position="416"/>
        <end position="445"/>
    </location>
</feature>
<evidence type="ECO:0000256" key="1">
    <source>
        <dbReference type="ARBA" id="ARBA00004123"/>
    </source>
</evidence>
<comment type="subcellular location">
    <subcellularLocation>
        <location evidence="1">Nucleus</location>
    </subcellularLocation>
</comment>
<dbReference type="GeneID" id="87913731"/>
<keyword evidence="7" id="KW-0539">Nucleus</keyword>
<feature type="compositionally biased region" description="Basic and acidic residues" evidence="9">
    <location>
        <begin position="11"/>
        <end position="27"/>
    </location>
</feature>
<dbReference type="InterPro" id="IPR051061">
    <property type="entry name" value="Zinc_finger_trans_reg"/>
</dbReference>
<feature type="domain" description="C2H2-type" evidence="10">
    <location>
        <begin position="182"/>
        <end position="213"/>
    </location>
</feature>
<accession>A0ABR0G4Y2</accession>
<dbReference type="InterPro" id="IPR013087">
    <property type="entry name" value="Znf_C2H2_type"/>
</dbReference>
<feature type="region of interest" description="Disordered" evidence="9">
    <location>
        <begin position="1"/>
        <end position="84"/>
    </location>
</feature>
<feature type="domain" description="C2H2-type" evidence="10">
    <location>
        <begin position="313"/>
        <end position="343"/>
    </location>
</feature>
<name>A0ABR0G4Y2_9PEZI</name>
<protein>
    <recommendedName>
        <fullName evidence="10">C2H2-type domain-containing protein</fullName>
    </recommendedName>
</protein>
<keyword evidence="3 8" id="KW-0863">Zinc-finger</keyword>
<evidence type="ECO:0000256" key="7">
    <source>
        <dbReference type="ARBA" id="ARBA00023242"/>
    </source>
</evidence>